<keyword evidence="2" id="KW-0067">ATP-binding</keyword>
<dbReference type="GO" id="GO:0005634">
    <property type="term" value="C:nucleus"/>
    <property type="evidence" value="ECO:0007669"/>
    <property type="project" value="TreeGrafter"/>
</dbReference>
<reference evidence="5 6" key="1">
    <citation type="submission" date="2015-08" db="EMBL/GenBank/DDBJ databases">
        <title>Next Generation Sequencing and Analysis of the Genome of Puccinia sorghi L Schw, the Causal Agent of Maize Common Rust.</title>
        <authorList>
            <person name="Rochi L."/>
            <person name="Burguener G."/>
            <person name="Darino M."/>
            <person name="Turjanski A."/>
            <person name="Kreff E."/>
            <person name="Dieguez M.J."/>
            <person name="Sacco F."/>
        </authorList>
    </citation>
    <scope>NUCLEOTIDE SEQUENCE [LARGE SCALE GENOMIC DNA]</scope>
    <source>
        <strain evidence="5 6">RO10H11247</strain>
    </source>
</reference>
<evidence type="ECO:0000313" key="6">
    <source>
        <dbReference type="Proteomes" id="UP000037035"/>
    </source>
</evidence>
<sequence length="3061" mass="341432">ITSMNGEYDLQPLSPAEYLDMIYTGRFRTLVDQATSANISRQLFNASSMSRDHQDMVELPTALVVGHSRLQKPSGISWTPPIVSPLNVPSCLLNCAEALIRCLELKWLPIITGTERSGKSSLVKFLAARRGVPLRVISLHSGTDTSDLIGGFEQSSVERKLISIIEDMCQLIEFKLQNSYVCRDTSAYHLEISRRDLNYIKGLIFSNKTARLVSCALQVMEQLGNNQLGRDFETFERALLELEAGRSGCRFEWIDGPLVTAMKKGQWLLVENSNLCSASVLDRLNPLFEGAGRLQLAEKGMTQGGIDTVTPHDDFRIIFAFNPRYGELSRAMRNRGVEIAFLPDPEFTAFSPLIPLSKSSGCSNSMIKMPTYFVSNDQETTPLSSDLNVQDPTIRWTALALIHSPAEFPLLSRTLDHFLSSLSSDHMLKLLLDRLLQSDVFTAVSSWAQFNRANHFLTGGVSPSTILRSLVNTMITCSLLTYAYLSLQAFDLALGSQMTQHLQDQNRALGHQSLLRLVIAASLPLRLVSHRSNSESNDPKNCIDQSLFSVYVNHASDAVLRACLLILKETQGRGHVSNPAISEHQKLFECIRDIEEGTMQLINLSESSPDHAAIGFALKTIDDAINRAPISLTCSFQSTQISLQSLRDTHDISRWEALVLLWSIFCPPWYKNFRLVGLVDQLAKLSEANWSLLNSGQPLFYSHCCILMYVRAIYFEIVASLKISQDISIECPDITWLTEKLKERIAITESDKSDLIDASPSAEDSFGIVGERMIAIVATMTSFLQPETVCTHTLLNGDIKINALLPQWGSLSSEIGVLFRSKAYLQDHNVSTDQTDLCLNLQIMRSLTAPPINFCDIMKSSLKPFNILSQFNRSNFLLVMSRIVRLVKTSTSLEGHGTVVNTLERLVSLVATTTACLTADRQRLCHLLISNLLDFIEAPVGHLQCSLLGQTNEVPSSGLSFCLRALRLWSLYIPDIPIDPLSVQTAHHSYLQAWASRLCQLRDFLASFQQTRTGVPTNPRISQLNDEIETVQARCKEIPQPSIQRSTDTLVQHAIFTELKAFEKQFLLDGRLESLASDLACLKNRHSIPTLHARIENFSFSAIGLIHRLNNRFPTSVDILWPVQAFLHVMVADLTLSFQRAMTKSSDPSAQVIADFIGHLTTTTAALAAANLREIPQVENFHAAISDEAKHSTMWLLCISAMTKHSIKEFQNSQTLRLLSFYDKMWHLWTRDCIRQQKESEEKALEFKARRQDITIKSDEEIEEEELQALFPSHEDHTPRPSPSSSSNLVLPVQISMLCKMHFSIMSGKADPSQSSSYFDSLRQQLVEAIVERHGDSLPSFLDQSSLPFQFHSLCQLLKSADSPDNPKANFYTDSNTTETTRVVPLIKGLASRINALIQQWPEMTTLDDILQRCHKIAAFSSDSALALIIPQLEALIGQIEEWQKYSCSENSLLSFQCDLTALVVSWRRLELKSWAALIQTELETFQSTTDTWWFRLYELLVRGYMTHAHSPDNQEAKSYLKDCASVLNQFITECNLGQFGPRLELLLSFSALLKAISRIPDLGCWIQINGLLDGIIYFYSHQKPSADQKIEKAKSSARGEIENYIQLASWKDVNIIALRQSSQKSHRQLYKTVRKFRNVLQAPVTDILQRWKVKKSGDIETSLPKILQSDGLQGRDEFDLISWNRFSKPLSMPSYFSQPQHVLKRLQKLVQSNSFLSPDVVNAATEVEDLSTHIFSVAKELSEVKIPRGEGRERFARNLDLRKRKAFSELLKKLKTLGIGTSPTDRLLLQLSDPAFVMSQPLLGPESLPEVKLCGEDSDELLFALLNEMPQFRKYRSQHHPDIPNADMERLIGSIESGLSLILAERQTLSVLVNTIKPLEQSLSRMSNLLDSAAFCSSSMTGNQLDDLSKKIIQHQMLCVNSIEEASESIHQLSDRREGGKPTAISTALQEIIKTVTEHQPLVEEIAKFSGTSLTLLKLNEAEGLKNINANFKAATDRLASLDFPDFKFIISPVAQQLSNYQTTIPNLDVEGRGSSEKAWMSLKKLTDFILVVMQELAKTNDPQLNSLQSKKAPGLLRKAHSEFFKFTEQCHLEELLRSLSNFNETLSFTNNSEETLLLLNMAALLLQQYLQLISTHLLNYLRWHRSNLHLLHTIISIGANIAEQGFCKPDFNEEEDDCASKDGPSRDGTGLGGGQGAKDVSDEIEDDEQLEGLQGELEEEKRETDQDATKEDKAVETQQDFDASLEDVEDRDENDSNASEDDDQDADEVEDGVGKVDPLDSAAVDEKFWEGEDEAGNEPETNQAELSAKENQPMPQDSDLTAQENTAGGEQNTAQKSDDQDEATPDEEKASDVDDKQPDEEGGKDNPDQQDNAGDAEEDGNESEAPLQDNTVPMMDHVDNSQVLDLPEDLELDDHGSDGGDNSAHDSIMDLDDSAPEPPHERQEIELDEVEDEHPTSNHDMDDCQPEPDLGESQPQDDSSGHAKDTPSGAGAGAEGAGASSTPEDLNASENVDTTANNEQPQMDEQKSEGAPKDSVRDKKEPAQAQQSKSTKQVGDGTDGQAVSQEQAPDPSDDSKKDSPQPNPLRNLGNAMEDWKQRLQQIIDSGPEECKDGGEERFDDNAEVEYLQTDDDNIAHHQAPGPATEEQACEGLVNMQIDDCEPEAENDITRPPVSNSAPFPVDPLKAPETGDQNGHAEAAILGSKFESQTTNDGEMQDSQFDKEPFKDPEEEDDLAQPNNLNPETGPLPDSETSSALWRQYQQLTQRSASHLTEQLRLILEPTTATCLQGDYRTGKRLNMRKLVPYIASDYTKDRIWLRRTKPAQRDYKILLAVDDSRSMADSRCADLAFQTLALVTSALSKLEVGEVAIAKFGGSFEILQPFEGRSGRPSHSISPIEGFTFSQQQTNVRLAVAKAVEAFSLAQSSGTSNNDNETWKLGIIISDGICQDHEEIRSLLRKASKDRIMFVFLILDSLHQHASTAGATEESNQVQDSHQNDSSIISMNSVSYVNGPNGQMELKMERYLDSFPFDYYIILRDVQALPNVLSSTLRQFFEKVNHA</sequence>
<dbReference type="GO" id="GO:0000027">
    <property type="term" value="P:ribosomal large subunit assembly"/>
    <property type="evidence" value="ECO:0007669"/>
    <property type="project" value="TreeGrafter"/>
</dbReference>
<dbReference type="Gene3D" id="3.40.50.410">
    <property type="entry name" value="von Willebrand factor, type A domain"/>
    <property type="match status" value="1"/>
</dbReference>
<gene>
    <name evidence="5" type="ORF">VP01_642g1</name>
</gene>
<feature type="compositionally biased region" description="Polar residues" evidence="3">
    <location>
        <begin position="2546"/>
        <end position="2555"/>
    </location>
</feature>
<feature type="region of interest" description="Disordered" evidence="3">
    <location>
        <begin position="2660"/>
        <end position="2694"/>
    </location>
</feature>
<protein>
    <recommendedName>
        <fullName evidence="4">VWFA domain-containing protein</fullName>
    </recommendedName>
</protein>
<accession>A0A0L6UFU3</accession>
<feature type="compositionally biased region" description="Polar residues" evidence="3">
    <location>
        <begin position="2504"/>
        <end position="2525"/>
    </location>
</feature>
<feature type="region of interest" description="Disordered" evidence="3">
    <location>
        <begin position="2175"/>
        <end position="2599"/>
    </location>
</feature>
<evidence type="ECO:0000256" key="3">
    <source>
        <dbReference type="SAM" id="MobiDB-lite"/>
    </source>
</evidence>
<dbReference type="VEuPathDB" id="FungiDB:VP01_642g1"/>
<evidence type="ECO:0000313" key="5">
    <source>
        <dbReference type="EMBL" id="KNZ47391.1"/>
    </source>
</evidence>
<dbReference type="SUPFAM" id="SSF52540">
    <property type="entry name" value="P-loop containing nucleoside triphosphate hydrolases"/>
    <property type="match status" value="1"/>
</dbReference>
<dbReference type="SMART" id="SM00327">
    <property type="entry name" value="VWA"/>
    <property type="match status" value="1"/>
</dbReference>
<dbReference type="Pfam" id="PF07728">
    <property type="entry name" value="AAA_5"/>
    <property type="match status" value="1"/>
</dbReference>
<feature type="compositionally biased region" description="Basic and acidic residues" evidence="3">
    <location>
        <begin position="2274"/>
        <end position="2292"/>
    </location>
</feature>
<dbReference type="PANTHER" id="PTHR48103:SF2">
    <property type="entry name" value="MIDASIN"/>
    <property type="match status" value="1"/>
</dbReference>
<dbReference type="InterPro" id="IPR011704">
    <property type="entry name" value="ATPase_dyneun-rel_AAA"/>
</dbReference>
<proteinExistence type="predicted"/>
<comment type="caution">
    <text evidence="5">The sequence shown here is derived from an EMBL/GenBank/DDBJ whole genome shotgun (WGS) entry which is preliminary data.</text>
</comment>
<dbReference type="PANTHER" id="PTHR48103">
    <property type="entry name" value="MIDASIN-RELATED"/>
    <property type="match status" value="1"/>
</dbReference>
<feature type="compositionally biased region" description="Basic and acidic residues" evidence="3">
    <location>
        <begin position="2455"/>
        <end position="2464"/>
    </location>
</feature>
<evidence type="ECO:0000256" key="2">
    <source>
        <dbReference type="ARBA" id="ARBA00022840"/>
    </source>
</evidence>
<feature type="non-terminal residue" evidence="5">
    <location>
        <position position="1"/>
    </location>
</feature>
<feature type="domain" description="VWFA" evidence="4">
    <location>
        <begin position="2830"/>
        <end position="3029"/>
    </location>
</feature>
<dbReference type="Proteomes" id="UP000037035">
    <property type="component" value="Unassembled WGS sequence"/>
</dbReference>
<keyword evidence="1" id="KW-0547">Nucleotide-binding</keyword>
<evidence type="ECO:0000256" key="1">
    <source>
        <dbReference type="ARBA" id="ARBA00022741"/>
    </source>
</evidence>
<dbReference type="EMBL" id="LAVV01011752">
    <property type="protein sequence ID" value="KNZ47391.1"/>
    <property type="molecule type" value="Genomic_DNA"/>
</dbReference>
<keyword evidence="6" id="KW-1185">Reference proteome</keyword>
<dbReference type="GO" id="GO:0000055">
    <property type="term" value="P:ribosomal large subunit export from nucleus"/>
    <property type="evidence" value="ECO:0007669"/>
    <property type="project" value="TreeGrafter"/>
</dbReference>
<organism evidence="5 6">
    <name type="scientific">Puccinia sorghi</name>
    <dbReference type="NCBI Taxonomy" id="27349"/>
    <lineage>
        <taxon>Eukaryota</taxon>
        <taxon>Fungi</taxon>
        <taxon>Dikarya</taxon>
        <taxon>Basidiomycota</taxon>
        <taxon>Pucciniomycotina</taxon>
        <taxon>Pucciniomycetes</taxon>
        <taxon>Pucciniales</taxon>
        <taxon>Pucciniaceae</taxon>
        <taxon>Puccinia</taxon>
    </lineage>
</organism>
<feature type="compositionally biased region" description="Acidic residues" evidence="3">
    <location>
        <begin position="2245"/>
        <end position="2273"/>
    </location>
</feature>
<dbReference type="OrthoDB" id="2501245at2759"/>
<feature type="region of interest" description="Disordered" evidence="3">
    <location>
        <begin position="2706"/>
        <end position="2756"/>
    </location>
</feature>
<dbReference type="InterPro" id="IPR036465">
    <property type="entry name" value="vWFA_dom_sf"/>
</dbReference>
<dbReference type="InterPro" id="IPR027417">
    <property type="entry name" value="P-loop_NTPase"/>
</dbReference>
<feature type="compositionally biased region" description="Polar residues" evidence="3">
    <location>
        <begin position="2301"/>
        <end position="2337"/>
    </location>
</feature>
<dbReference type="Gene3D" id="3.40.50.300">
    <property type="entry name" value="P-loop containing nucleotide triphosphate hydrolases"/>
    <property type="match status" value="1"/>
</dbReference>
<feature type="compositionally biased region" description="Basic and acidic residues" evidence="3">
    <location>
        <begin position="2348"/>
        <end position="2369"/>
    </location>
</feature>
<dbReference type="STRING" id="27349.A0A0L6UFU3"/>
<feature type="compositionally biased region" description="Basic and acidic residues" evidence="3">
    <location>
        <begin position="2526"/>
        <end position="2544"/>
    </location>
</feature>
<name>A0A0L6UFU3_9BASI</name>
<feature type="compositionally biased region" description="Basic and acidic residues" evidence="3">
    <location>
        <begin position="2221"/>
        <end position="2237"/>
    </location>
</feature>
<dbReference type="GO" id="GO:0016887">
    <property type="term" value="F:ATP hydrolysis activity"/>
    <property type="evidence" value="ECO:0007669"/>
    <property type="project" value="InterPro"/>
</dbReference>
<feature type="compositionally biased region" description="Basic and acidic residues" evidence="3">
    <location>
        <begin position="2415"/>
        <end position="2430"/>
    </location>
</feature>
<dbReference type="GO" id="GO:0005524">
    <property type="term" value="F:ATP binding"/>
    <property type="evidence" value="ECO:0007669"/>
    <property type="project" value="UniProtKB-KW"/>
</dbReference>
<dbReference type="GO" id="GO:0030687">
    <property type="term" value="C:preribosome, large subunit precursor"/>
    <property type="evidence" value="ECO:0007669"/>
    <property type="project" value="TreeGrafter"/>
</dbReference>
<feature type="compositionally biased region" description="Polar residues" evidence="3">
    <location>
        <begin position="2707"/>
        <end position="2720"/>
    </location>
</feature>
<evidence type="ECO:0000259" key="4">
    <source>
        <dbReference type="PROSITE" id="PS50234"/>
    </source>
</evidence>
<dbReference type="PROSITE" id="PS50234">
    <property type="entry name" value="VWFA"/>
    <property type="match status" value="1"/>
</dbReference>
<dbReference type="SUPFAM" id="SSF53300">
    <property type="entry name" value="vWA-like"/>
    <property type="match status" value="1"/>
</dbReference>
<dbReference type="InterPro" id="IPR002035">
    <property type="entry name" value="VWF_A"/>
</dbReference>